<evidence type="ECO:0000313" key="1">
    <source>
        <dbReference type="EMBL" id="SMX97845.1"/>
    </source>
</evidence>
<protein>
    <submittedName>
        <fullName evidence="1">Uncharacterized protein</fullName>
    </submittedName>
</protein>
<name>A0A2H1KDE3_9MICO</name>
<accession>A0A2H1KDE3</accession>
<proteinExistence type="predicted"/>
<reference evidence="1 2" key="1">
    <citation type="submission" date="2017-03" db="EMBL/GenBank/DDBJ databases">
        <authorList>
            <person name="Afonso C.L."/>
            <person name="Miller P.J."/>
            <person name="Scott M.A."/>
            <person name="Spackman E."/>
            <person name="Goraichik I."/>
            <person name="Dimitrov K.M."/>
            <person name="Suarez D.L."/>
            <person name="Swayne D.E."/>
        </authorList>
    </citation>
    <scope>NUCLEOTIDE SEQUENCE [LARGE SCALE GENOMIC DNA]</scope>
    <source>
        <strain evidence="1 2">CNRZ 918</strain>
    </source>
</reference>
<organism evidence="1 2">
    <name type="scientific">Brevibacterium antiquum CNRZ 918</name>
    <dbReference type="NCBI Taxonomy" id="1255637"/>
    <lineage>
        <taxon>Bacteria</taxon>
        <taxon>Bacillati</taxon>
        <taxon>Actinomycetota</taxon>
        <taxon>Actinomycetes</taxon>
        <taxon>Micrococcales</taxon>
        <taxon>Brevibacteriaceae</taxon>
        <taxon>Brevibacterium</taxon>
    </lineage>
</organism>
<dbReference type="Proteomes" id="UP000234433">
    <property type="component" value="Unassembled WGS sequence"/>
</dbReference>
<gene>
    <name evidence="1" type="ORF">BANT918_02364</name>
</gene>
<dbReference type="AlphaFoldDB" id="A0A2H1KDE3"/>
<dbReference type="OrthoDB" id="9930533at2"/>
<dbReference type="RefSeq" id="WP_101620416.1">
    <property type="nucleotide sequence ID" value="NZ_FXZD01000007.1"/>
</dbReference>
<sequence>MCDFEFVKYLLAPSLYGRNVLDPAVQADLAARRVMGIRARVKFECTGEGVHVVGGGSSRVIRWEDLDQLTIFDELEEA</sequence>
<evidence type="ECO:0000313" key="2">
    <source>
        <dbReference type="Proteomes" id="UP000234433"/>
    </source>
</evidence>
<dbReference type="EMBL" id="FXZD01000007">
    <property type="protein sequence ID" value="SMX97845.1"/>
    <property type="molecule type" value="Genomic_DNA"/>
</dbReference>